<proteinExistence type="predicted"/>
<dbReference type="SUPFAM" id="SSF140453">
    <property type="entry name" value="EsxAB dimer-like"/>
    <property type="match status" value="1"/>
</dbReference>
<organism evidence="1 2">
    <name type="scientific">Kineothrix alysoides</name>
    <dbReference type="NCBI Taxonomy" id="1469948"/>
    <lineage>
        <taxon>Bacteria</taxon>
        <taxon>Bacillati</taxon>
        <taxon>Bacillota</taxon>
        <taxon>Clostridia</taxon>
        <taxon>Lachnospirales</taxon>
        <taxon>Lachnospiraceae</taxon>
        <taxon>Kineothrix</taxon>
    </lineage>
</organism>
<evidence type="ECO:0000313" key="1">
    <source>
        <dbReference type="EMBL" id="TCL60974.1"/>
    </source>
</evidence>
<protein>
    <submittedName>
        <fullName evidence="1">WXG100 family type VII secretion target</fullName>
    </submittedName>
</protein>
<dbReference type="AlphaFoldDB" id="A0A4R1R608"/>
<comment type="caution">
    <text evidence="1">The sequence shown here is derived from an EMBL/GenBank/DDBJ whole genome shotgun (WGS) entry which is preliminary data.</text>
</comment>
<dbReference type="InterPro" id="IPR036689">
    <property type="entry name" value="ESAT-6-like_sf"/>
</dbReference>
<evidence type="ECO:0000313" key="2">
    <source>
        <dbReference type="Proteomes" id="UP000295718"/>
    </source>
</evidence>
<dbReference type="EMBL" id="SLUO01000001">
    <property type="protein sequence ID" value="TCL60974.1"/>
    <property type="molecule type" value="Genomic_DNA"/>
</dbReference>
<accession>A0A4R1R608</accession>
<dbReference type="Gene3D" id="1.10.287.1060">
    <property type="entry name" value="ESAT-6-like"/>
    <property type="match status" value="1"/>
</dbReference>
<dbReference type="Proteomes" id="UP000295718">
    <property type="component" value="Unassembled WGS sequence"/>
</dbReference>
<dbReference type="InterPro" id="IPR010310">
    <property type="entry name" value="T7SS_ESAT-6-like"/>
</dbReference>
<dbReference type="Pfam" id="PF06013">
    <property type="entry name" value="WXG100"/>
    <property type="match status" value="1"/>
</dbReference>
<sequence>MGERVRLSYGEMEDNCGKLLNVAGRFSETSEEMKSIVSTFTGVWEGDAEEIFESDYDTLKKSLDQSTEVLNEITQLAQKYIAQMREVESNFAKSHVSIS</sequence>
<gene>
    <name evidence="1" type="ORF">EDD76_10171</name>
</gene>
<reference evidence="1 2" key="1">
    <citation type="submission" date="2019-03" db="EMBL/GenBank/DDBJ databases">
        <title>Genomic Encyclopedia of Type Strains, Phase IV (KMG-IV): sequencing the most valuable type-strain genomes for metagenomic binning, comparative biology and taxonomic classification.</title>
        <authorList>
            <person name="Goeker M."/>
        </authorList>
    </citation>
    <scope>NUCLEOTIDE SEQUENCE [LARGE SCALE GENOMIC DNA]</scope>
    <source>
        <strain evidence="1 2">DSM 100556</strain>
    </source>
</reference>
<dbReference type="STRING" id="1469948.GCA_000732725_02698"/>
<dbReference type="OrthoDB" id="4978934at2"/>
<keyword evidence="2" id="KW-1185">Reference proteome</keyword>
<dbReference type="RefSeq" id="WP_031391376.1">
    <property type="nucleotide sequence ID" value="NZ_JPNB01000002.1"/>
</dbReference>
<name>A0A4R1R608_9FIRM</name>